<dbReference type="FunFam" id="1.10.287.950:FF:000001">
    <property type="entry name" value="Methyl-accepting chemotaxis sensory transducer"/>
    <property type="match status" value="1"/>
</dbReference>
<dbReference type="Pfam" id="PF00015">
    <property type="entry name" value="MCPsignal"/>
    <property type="match status" value="1"/>
</dbReference>
<keyword evidence="5" id="KW-0175">Coiled coil</keyword>
<feature type="domain" description="Methyl-accepting transducer" evidence="6">
    <location>
        <begin position="457"/>
        <end position="686"/>
    </location>
</feature>
<feature type="coiled-coil region" evidence="5">
    <location>
        <begin position="342"/>
        <end position="369"/>
    </location>
</feature>
<dbReference type="SUPFAM" id="SSF58104">
    <property type="entry name" value="Methyl-accepting chemotaxis protein (MCP) signaling domain"/>
    <property type="match status" value="1"/>
</dbReference>
<evidence type="ECO:0000259" key="6">
    <source>
        <dbReference type="PROSITE" id="PS50111"/>
    </source>
</evidence>
<dbReference type="PROSITE" id="PS50885">
    <property type="entry name" value="HAMP"/>
    <property type="match status" value="2"/>
</dbReference>
<sequence length="722" mass="76372">MKAKFTVSTAILSIIVLAGGLMAALVSLLLYSHAVRDDVQRRVAGIEEIYLNLDKIELEFLKARRAEKDFLLRRDEKYLSRHAATMTRIKETYGSLGRQMPAVAELSGTALQLKGIGAAIDAYEASFIALASSNTRLGLDENSGLEGQLRTAVKNAEATLQELDQPVMQVKMLMMRRHEKDFIMRQAPKYLDRLNARVEEFRAFPASYYTSAAQQKEILGLIGVYQASFAAYVEESLNEQQLRKQVSGHYADAEPLLAAVHEDVRTLLDQVWTRGETVSAEAQTNALRAGTGGSLLFVAVALLLARSIARPLKQTDTVLKKMMQNDFTPEIPKSGIREIAAIAQAAGAFRKAEAAKQQLTREITEVIAACGEGDFSRRIADTGDGGQDGSLGRGVNAIGDVAGKGLGDVLKVLDALAEGDLTQRMPAGQKGVFKEIAGAIDNLAGSLEDVVGQLAGSGRMLNDTSQEIAAAVADASQRGESSAAALEQTAAALQTIRDTVHDTAASAQDARQFVNDAQTKAEATREVAEKTVAAMQRIKESSDAISKITGLIDDVAFQTNLLALNAGVEAARAGEAGRGFAVVASEVRALAQRSSLAAQEISALISSSQGEVTGGVELVDEAGAALAVILQTVTQAADKVNEIAENTSEQANGISEVSAAIEALDKDSQRSAAMLEETAAAGQMLRDEAGNLARAIAGFRLEPAAPAGAEPAPERAPAAQAA</sequence>
<accession>A0A0P1HKU5</accession>
<dbReference type="InterPro" id="IPR004089">
    <property type="entry name" value="MCPsignal_dom"/>
</dbReference>
<evidence type="ECO:0000256" key="2">
    <source>
        <dbReference type="ARBA" id="ARBA00022500"/>
    </source>
</evidence>
<dbReference type="SMART" id="SM00304">
    <property type="entry name" value="HAMP"/>
    <property type="match status" value="2"/>
</dbReference>
<dbReference type="RefSeq" id="WP_058285587.1">
    <property type="nucleotide sequence ID" value="NZ_CYSR01000018.1"/>
</dbReference>
<dbReference type="Pfam" id="PF00672">
    <property type="entry name" value="HAMP"/>
    <property type="match status" value="1"/>
</dbReference>
<comment type="similarity">
    <text evidence="3">Belongs to the methyl-accepting chemotaxis (MCP) protein family.</text>
</comment>
<dbReference type="EMBL" id="CYSR01000018">
    <property type="protein sequence ID" value="CUH99429.1"/>
    <property type="molecule type" value="Genomic_DNA"/>
</dbReference>
<dbReference type="PANTHER" id="PTHR43531">
    <property type="entry name" value="PROTEIN ICFG"/>
    <property type="match status" value="1"/>
</dbReference>
<evidence type="ECO:0000313" key="8">
    <source>
        <dbReference type="EMBL" id="CUH99429.1"/>
    </source>
</evidence>
<evidence type="ECO:0000256" key="1">
    <source>
        <dbReference type="ARBA" id="ARBA00004370"/>
    </source>
</evidence>
<dbReference type="CDD" id="cd11386">
    <property type="entry name" value="MCP_signal"/>
    <property type="match status" value="1"/>
</dbReference>
<comment type="subcellular location">
    <subcellularLocation>
        <location evidence="1">Membrane</location>
    </subcellularLocation>
</comment>
<feature type="domain" description="HAMP" evidence="7">
    <location>
        <begin position="406"/>
        <end position="452"/>
    </location>
</feature>
<dbReference type="GO" id="GO:0007165">
    <property type="term" value="P:signal transduction"/>
    <property type="evidence" value="ECO:0007669"/>
    <property type="project" value="UniProtKB-KW"/>
</dbReference>
<dbReference type="Gene3D" id="6.10.340.10">
    <property type="match status" value="1"/>
</dbReference>
<dbReference type="InterPro" id="IPR003660">
    <property type="entry name" value="HAMP_dom"/>
</dbReference>
<dbReference type="SMART" id="SM00283">
    <property type="entry name" value="MA"/>
    <property type="match status" value="1"/>
</dbReference>
<organism evidence="8 9">
    <name type="scientific">Leisingera aquaemixtae</name>
    <dbReference type="NCBI Taxonomy" id="1396826"/>
    <lineage>
        <taxon>Bacteria</taxon>
        <taxon>Pseudomonadati</taxon>
        <taxon>Pseudomonadota</taxon>
        <taxon>Alphaproteobacteria</taxon>
        <taxon>Rhodobacterales</taxon>
        <taxon>Roseobacteraceae</taxon>
        <taxon>Leisingera</taxon>
    </lineage>
</organism>
<evidence type="ECO:0000256" key="3">
    <source>
        <dbReference type="ARBA" id="ARBA00029447"/>
    </source>
</evidence>
<dbReference type="STRING" id="1396826.PHA8399_01550"/>
<keyword evidence="2" id="KW-0145">Chemotaxis</keyword>
<dbReference type="PANTHER" id="PTHR43531:SF11">
    <property type="entry name" value="METHYL-ACCEPTING CHEMOTAXIS PROTEIN 3"/>
    <property type="match status" value="1"/>
</dbReference>
<evidence type="ECO:0000256" key="4">
    <source>
        <dbReference type="PROSITE-ProRule" id="PRU00284"/>
    </source>
</evidence>
<dbReference type="InterPro" id="IPR051310">
    <property type="entry name" value="MCP_chemotaxis"/>
</dbReference>
<evidence type="ECO:0000259" key="7">
    <source>
        <dbReference type="PROSITE" id="PS50885"/>
    </source>
</evidence>
<dbReference type="PROSITE" id="PS50111">
    <property type="entry name" value="CHEMOTAXIS_TRANSDUC_2"/>
    <property type="match status" value="1"/>
</dbReference>
<evidence type="ECO:0000256" key="5">
    <source>
        <dbReference type="SAM" id="Coils"/>
    </source>
</evidence>
<dbReference type="SMART" id="SM01358">
    <property type="entry name" value="HBM"/>
    <property type="match status" value="1"/>
</dbReference>
<dbReference type="InterPro" id="IPR032255">
    <property type="entry name" value="HBM"/>
</dbReference>
<feature type="domain" description="HAMP" evidence="7">
    <location>
        <begin position="306"/>
        <end position="358"/>
    </location>
</feature>
<reference evidence="8 9" key="1">
    <citation type="submission" date="2015-09" db="EMBL/GenBank/DDBJ databases">
        <authorList>
            <consortium name="Swine Surveillance"/>
        </authorList>
    </citation>
    <scope>NUCLEOTIDE SEQUENCE [LARGE SCALE GENOMIC DNA]</scope>
    <source>
        <strain evidence="8 9">CECT 8399</strain>
    </source>
</reference>
<name>A0A0P1HKU5_9RHOB</name>
<protein>
    <submittedName>
        <fullName evidence="8">Aspartate chemoreceptor protein</fullName>
    </submittedName>
</protein>
<dbReference type="GO" id="GO:0016020">
    <property type="term" value="C:membrane"/>
    <property type="evidence" value="ECO:0007669"/>
    <property type="project" value="UniProtKB-SubCell"/>
</dbReference>
<gene>
    <name evidence="8" type="primary">tar_4</name>
    <name evidence="8" type="ORF">PHA8399_01550</name>
</gene>
<dbReference type="Proteomes" id="UP000051326">
    <property type="component" value="Unassembled WGS sequence"/>
</dbReference>
<keyword evidence="4" id="KW-0807">Transducer</keyword>
<keyword evidence="8" id="KW-0675">Receptor</keyword>
<dbReference type="GO" id="GO:0006935">
    <property type="term" value="P:chemotaxis"/>
    <property type="evidence" value="ECO:0007669"/>
    <property type="project" value="UniProtKB-KW"/>
</dbReference>
<proteinExistence type="inferred from homology"/>
<evidence type="ECO:0000313" key="9">
    <source>
        <dbReference type="Proteomes" id="UP000051326"/>
    </source>
</evidence>
<dbReference type="Gene3D" id="1.10.287.950">
    <property type="entry name" value="Methyl-accepting chemotaxis protein"/>
    <property type="match status" value="1"/>
</dbReference>
<dbReference type="AlphaFoldDB" id="A0A0P1HKU5"/>